<name>A0A1G8DUF1_9FLAO</name>
<proteinExistence type="predicted"/>
<dbReference type="Pfam" id="PF25583">
    <property type="entry name" value="WCX"/>
    <property type="match status" value="1"/>
</dbReference>
<dbReference type="OrthoDB" id="43316at2"/>
<keyword evidence="3" id="KW-0238">DNA-binding</keyword>
<dbReference type="InterPro" id="IPR057727">
    <property type="entry name" value="WCX_dom"/>
</dbReference>
<dbReference type="EMBL" id="FNCZ01000003">
    <property type="protein sequence ID" value="SDH61336.1"/>
    <property type="molecule type" value="Genomic_DNA"/>
</dbReference>
<dbReference type="Pfam" id="PF13280">
    <property type="entry name" value="WYL"/>
    <property type="match status" value="1"/>
</dbReference>
<dbReference type="PANTHER" id="PTHR34580">
    <property type="match status" value="1"/>
</dbReference>
<evidence type="ECO:0000259" key="2">
    <source>
        <dbReference type="Pfam" id="PF25583"/>
    </source>
</evidence>
<feature type="domain" description="WCX" evidence="2">
    <location>
        <begin position="250"/>
        <end position="323"/>
    </location>
</feature>
<dbReference type="GO" id="GO:0003677">
    <property type="term" value="F:DNA binding"/>
    <property type="evidence" value="ECO:0007669"/>
    <property type="project" value="UniProtKB-KW"/>
</dbReference>
<evidence type="ECO:0000313" key="4">
    <source>
        <dbReference type="Proteomes" id="UP000199492"/>
    </source>
</evidence>
<evidence type="ECO:0000313" key="3">
    <source>
        <dbReference type="EMBL" id="SDH61336.1"/>
    </source>
</evidence>
<dbReference type="InterPro" id="IPR051534">
    <property type="entry name" value="CBASS_pafABC_assoc_protein"/>
</dbReference>
<dbReference type="RefSeq" id="WP_092467750.1">
    <property type="nucleotide sequence ID" value="NZ_FNCZ01000003.1"/>
</dbReference>
<protein>
    <submittedName>
        <fullName evidence="3">Predicted DNA-binding transcriptional regulator YafY, contains an HTH and WYL domains</fullName>
    </submittedName>
</protein>
<dbReference type="STRING" id="262004.SAMN04489796_103315"/>
<accession>A0A1G8DUF1</accession>
<gene>
    <name evidence="3" type="ORF">SAMN04489796_103315</name>
</gene>
<keyword evidence="4" id="KW-1185">Reference proteome</keyword>
<dbReference type="InterPro" id="IPR026881">
    <property type="entry name" value="WYL_dom"/>
</dbReference>
<sequence>MPRNKNAYIRHRLIDSLLRDKDYVKTNDIIDRLYERHDISVGSTTINKDIRDMQLELHAPIKYSNQKKAYYYPDDVDDIFPAIELKNDELNALLFYTKNIAHYKDIGIFKDFTNAIDKVVDAVKIEASQQKASKRIIIQPENFPKFQGSELIPEIIAGFDTNFKFNFDYKKHNSEEIKNHTVTPILLKEYDHLWYLIGKIEGKEFVTIFALDRIINFELTDVDCEEITGFDSDKYFNHAFGISVPDGEVEDVILEFDAWRGKYLLSSPIHKSQELIKEENGKLTFSFKVVPFHELHSKILSYGSSVKVLEPESLRLRIKEMLNNTLKKY</sequence>
<reference evidence="4" key="1">
    <citation type="submission" date="2016-10" db="EMBL/GenBank/DDBJ databases">
        <authorList>
            <person name="Varghese N."/>
            <person name="Submissions S."/>
        </authorList>
    </citation>
    <scope>NUCLEOTIDE SEQUENCE [LARGE SCALE GENOMIC DNA]</scope>
    <source>
        <strain evidence="4">DSM 15363</strain>
    </source>
</reference>
<dbReference type="PROSITE" id="PS52050">
    <property type="entry name" value="WYL"/>
    <property type="match status" value="1"/>
</dbReference>
<dbReference type="Proteomes" id="UP000199492">
    <property type="component" value="Unassembled WGS sequence"/>
</dbReference>
<feature type="domain" description="WYL" evidence="1">
    <location>
        <begin position="164"/>
        <end position="218"/>
    </location>
</feature>
<organism evidence="3 4">
    <name type="scientific">Winogradskyella thalassocola</name>
    <dbReference type="NCBI Taxonomy" id="262004"/>
    <lineage>
        <taxon>Bacteria</taxon>
        <taxon>Pseudomonadati</taxon>
        <taxon>Bacteroidota</taxon>
        <taxon>Flavobacteriia</taxon>
        <taxon>Flavobacteriales</taxon>
        <taxon>Flavobacteriaceae</taxon>
        <taxon>Winogradskyella</taxon>
    </lineage>
</organism>
<evidence type="ECO:0000259" key="1">
    <source>
        <dbReference type="Pfam" id="PF13280"/>
    </source>
</evidence>
<dbReference type="PANTHER" id="PTHR34580:SF9">
    <property type="entry name" value="SLL5097 PROTEIN"/>
    <property type="match status" value="1"/>
</dbReference>
<dbReference type="AlphaFoldDB" id="A0A1G8DUF1"/>